<feature type="transmembrane region" description="Helical" evidence="9">
    <location>
        <begin position="122"/>
        <end position="146"/>
    </location>
</feature>
<feature type="transmembrane region" description="Helical" evidence="9">
    <location>
        <begin position="12"/>
        <end position="32"/>
    </location>
</feature>
<dbReference type="InterPro" id="IPR003342">
    <property type="entry name" value="ArnT-like_N"/>
</dbReference>
<dbReference type="Pfam" id="PF02366">
    <property type="entry name" value="PMT"/>
    <property type="match status" value="1"/>
</dbReference>
<protein>
    <recommendedName>
        <fullName evidence="14">Dolichyl-phosphate-mannose--protein mannosyltransferase</fullName>
    </recommendedName>
</protein>
<evidence type="ECO:0000256" key="9">
    <source>
        <dbReference type="SAM" id="Phobius"/>
    </source>
</evidence>
<feature type="domain" description="Protein O-mannosyl-transferase C-terminal four TM" evidence="11">
    <location>
        <begin position="344"/>
        <end position="582"/>
    </location>
</feature>
<keyword evidence="5" id="KW-0808">Transferase</keyword>
<evidence type="ECO:0000313" key="13">
    <source>
        <dbReference type="Proteomes" id="UP001470230"/>
    </source>
</evidence>
<dbReference type="PANTHER" id="PTHR10050:SF46">
    <property type="entry name" value="PROTEIN O-MANNOSYL-TRANSFERASE 2"/>
    <property type="match status" value="1"/>
</dbReference>
<evidence type="ECO:0008006" key="14">
    <source>
        <dbReference type="Google" id="ProtNLM"/>
    </source>
</evidence>
<keyword evidence="6 9" id="KW-0812">Transmembrane</keyword>
<evidence type="ECO:0000256" key="4">
    <source>
        <dbReference type="ARBA" id="ARBA00022676"/>
    </source>
</evidence>
<evidence type="ECO:0000259" key="11">
    <source>
        <dbReference type="Pfam" id="PF16192"/>
    </source>
</evidence>
<feature type="domain" description="ArnT-like N-terminal" evidence="10">
    <location>
        <begin position="21"/>
        <end position="229"/>
    </location>
</feature>
<evidence type="ECO:0000256" key="6">
    <source>
        <dbReference type="ARBA" id="ARBA00022692"/>
    </source>
</evidence>
<dbReference type="EMBL" id="JAPFFF010000016">
    <property type="protein sequence ID" value="KAK8864888.1"/>
    <property type="molecule type" value="Genomic_DNA"/>
</dbReference>
<feature type="transmembrane region" description="Helical" evidence="9">
    <location>
        <begin position="469"/>
        <end position="493"/>
    </location>
</feature>
<keyword evidence="8 9" id="KW-0472">Membrane</keyword>
<name>A0ABR2IKU1_9EUKA</name>
<feature type="transmembrane region" description="Helical" evidence="9">
    <location>
        <begin position="277"/>
        <end position="298"/>
    </location>
</feature>
<evidence type="ECO:0000256" key="2">
    <source>
        <dbReference type="ARBA" id="ARBA00004922"/>
    </source>
</evidence>
<organism evidence="12 13">
    <name type="scientific">Tritrichomonas musculus</name>
    <dbReference type="NCBI Taxonomy" id="1915356"/>
    <lineage>
        <taxon>Eukaryota</taxon>
        <taxon>Metamonada</taxon>
        <taxon>Parabasalia</taxon>
        <taxon>Tritrichomonadida</taxon>
        <taxon>Tritrichomonadidae</taxon>
        <taxon>Tritrichomonas</taxon>
    </lineage>
</organism>
<comment type="similarity">
    <text evidence="3">Belongs to the glycosyltransferase 39 family.</text>
</comment>
<comment type="pathway">
    <text evidence="2">Protein modification; protein glycosylation.</text>
</comment>
<evidence type="ECO:0000256" key="5">
    <source>
        <dbReference type="ARBA" id="ARBA00022679"/>
    </source>
</evidence>
<gene>
    <name evidence="12" type="ORF">M9Y10_010415</name>
</gene>
<feature type="transmembrane region" description="Helical" evidence="9">
    <location>
        <begin position="158"/>
        <end position="178"/>
    </location>
</feature>
<dbReference type="Pfam" id="PF16192">
    <property type="entry name" value="PMT_4TMC"/>
    <property type="match status" value="1"/>
</dbReference>
<keyword evidence="4" id="KW-0328">Glycosyltransferase</keyword>
<feature type="transmembrane region" description="Helical" evidence="9">
    <location>
        <begin position="446"/>
        <end position="463"/>
    </location>
</feature>
<evidence type="ECO:0000259" key="10">
    <source>
        <dbReference type="Pfam" id="PF02366"/>
    </source>
</evidence>
<comment type="caution">
    <text evidence="12">The sequence shown here is derived from an EMBL/GenBank/DDBJ whole genome shotgun (WGS) entry which is preliminary data.</text>
</comment>
<feature type="transmembrane region" description="Helical" evidence="9">
    <location>
        <begin position="547"/>
        <end position="571"/>
    </location>
</feature>
<dbReference type="Proteomes" id="UP001470230">
    <property type="component" value="Unassembled WGS sequence"/>
</dbReference>
<keyword evidence="7 9" id="KW-1133">Transmembrane helix</keyword>
<feature type="transmembrane region" description="Helical" evidence="9">
    <location>
        <begin position="400"/>
        <end position="425"/>
    </location>
</feature>
<dbReference type="InterPro" id="IPR027005">
    <property type="entry name" value="PMT-like"/>
</dbReference>
<evidence type="ECO:0000256" key="3">
    <source>
        <dbReference type="ARBA" id="ARBA00007222"/>
    </source>
</evidence>
<evidence type="ECO:0000256" key="7">
    <source>
        <dbReference type="ARBA" id="ARBA00022989"/>
    </source>
</evidence>
<sequence>MNQNESSSILNTTDCFIIPLITFLGILTRFWLNGWPDFVTFDEVHFGGFTNGYIKQEYFFDIHPPLAKLIIALVSYLGCYKGGIDFENLYSQRYFDEKSNEMLIDYVTLRLAPQLFSSFVPALIYITMRILHFSVLSSITSSSLLLFETSIICEGRFILTDGILHFFVALHLLSLFYAGQYPSLPSLIIDGITLGFACSCKSTAWSLPLLNAFVHIYFIIQKYQKIIENTSNTIFNEYLRKTDKKSKDPQNKSVTYSKVKLSYFIQDIIIDIITRGALLFFLMIFIFYITFVIHIAILRYDGPGSVFLTKYIKKTLLHSKSSSQENSTFSIEPLSKRISGPSMLHRFLQLNLEMHASNMRINSFHPYQSRPLSWPLLTSTYVAFIVLDDDREINCLGNIFVYYTSFFSIVFLFIYICALFIQFLFNSIFNRNQKNSKVSEFLNSRIFFIVFGYLINYLPFFLVPRCMFLYHYQIPLIFACMAVGSLIEMIFFITSQIEDKTQELLIISKVLPKYLDENKSKNTEKVDFDDFNLMMKNFLKKSHQTNFLNVIGVLCAIVLITLPIIGFLIWYPFLYGTQITYDTLPLKTYRFLFKVKNDIYNTSPHNLYQQIFIPDNWIWGDSYHRELSRKNEDSD</sequence>
<evidence type="ECO:0000313" key="12">
    <source>
        <dbReference type="EMBL" id="KAK8864888.1"/>
    </source>
</evidence>
<evidence type="ECO:0000256" key="8">
    <source>
        <dbReference type="ARBA" id="ARBA00023136"/>
    </source>
</evidence>
<comment type="subcellular location">
    <subcellularLocation>
        <location evidence="1">Endomembrane system</location>
        <topology evidence="1">Multi-pass membrane protein</topology>
    </subcellularLocation>
</comment>
<dbReference type="PANTHER" id="PTHR10050">
    <property type="entry name" value="DOLICHYL-PHOSPHATE-MANNOSE--PROTEIN MANNOSYLTRANSFERASE"/>
    <property type="match status" value="1"/>
</dbReference>
<reference evidence="12 13" key="1">
    <citation type="submission" date="2024-04" db="EMBL/GenBank/DDBJ databases">
        <title>Tritrichomonas musculus Genome.</title>
        <authorList>
            <person name="Alves-Ferreira E."/>
            <person name="Grigg M."/>
            <person name="Lorenzi H."/>
            <person name="Galac M."/>
        </authorList>
    </citation>
    <scope>NUCLEOTIDE SEQUENCE [LARGE SCALE GENOMIC DNA]</scope>
    <source>
        <strain evidence="12 13">EAF2021</strain>
    </source>
</reference>
<keyword evidence="13" id="KW-1185">Reference proteome</keyword>
<evidence type="ECO:0000256" key="1">
    <source>
        <dbReference type="ARBA" id="ARBA00004127"/>
    </source>
</evidence>
<proteinExistence type="inferred from homology"/>
<accession>A0ABR2IKU1</accession>
<dbReference type="InterPro" id="IPR032421">
    <property type="entry name" value="PMT_4TMC"/>
</dbReference>